<dbReference type="AlphaFoldDB" id="A0A3B0RQW7"/>
<dbReference type="Gene3D" id="2.40.40.20">
    <property type="match status" value="1"/>
</dbReference>
<proteinExistence type="predicted"/>
<dbReference type="GO" id="GO:0043546">
    <property type="term" value="F:molybdopterin cofactor binding"/>
    <property type="evidence" value="ECO:0007669"/>
    <property type="project" value="InterPro"/>
</dbReference>
<feature type="non-terminal residue" evidence="4">
    <location>
        <position position="1"/>
    </location>
</feature>
<dbReference type="GO" id="GO:0051536">
    <property type="term" value="F:iron-sulfur cluster binding"/>
    <property type="evidence" value="ECO:0007669"/>
    <property type="project" value="UniProtKB-KW"/>
</dbReference>
<evidence type="ECO:0000259" key="3">
    <source>
        <dbReference type="Pfam" id="PF01568"/>
    </source>
</evidence>
<dbReference type="InterPro" id="IPR006657">
    <property type="entry name" value="MoPterin_dinucl-bd_dom"/>
</dbReference>
<feature type="domain" description="Molybdopterin dinucleotide-binding" evidence="3">
    <location>
        <begin position="1"/>
        <end position="72"/>
    </location>
</feature>
<evidence type="ECO:0000313" key="4">
    <source>
        <dbReference type="EMBL" id="VAV93731.1"/>
    </source>
</evidence>
<reference evidence="4" key="1">
    <citation type="submission" date="2018-06" db="EMBL/GenBank/DDBJ databases">
        <authorList>
            <person name="Zhirakovskaya E."/>
        </authorList>
    </citation>
    <scope>NUCLEOTIDE SEQUENCE</scope>
</reference>
<dbReference type="InterPro" id="IPR050612">
    <property type="entry name" value="Prok_Mopterin_Oxidored"/>
</dbReference>
<evidence type="ECO:0000256" key="1">
    <source>
        <dbReference type="ARBA" id="ARBA00023004"/>
    </source>
</evidence>
<dbReference type="EMBL" id="UOEC01000112">
    <property type="protein sequence ID" value="VAV93731.1"/>
    <property type="molecule type" value="Genomic_DNA"/>
</dbReference>
<protein>
    <submittedName>
        <fullName evidence="4">Anaerobic dehydrogenases, typically selenocysteine-containing</fullName>
    </submittedName>
</protein>
<dbReference type="Pfam" id="PF01568">
    <property type="entry name" value="Molydop_binding"/>
    <property type="match status" value="1"/>
</dbReference>
<dbReference type="PANTHER" id="PTHR43742">
    <property type="entry name" value="TRIMETHYLAMINE-N-OXIDE REDUCTASE"/>
    <property type="match status" value="1"/>
</dbReference>
<organism evidence="4">
    <name type="scientific">hydrothermal vent metagenome</name>
    <dbReference type="NCBI Taxonomy" id="652676"/>
    <lineage>
        <taxon>unclassified sequences</taxon>
        <taxon>metagenomes</taxon>
        <taxon>ecological metagenomes</taxon>
    </lineage>
</organism>
<keyword evidence="1" id="KW-0408">Iron</keyword>
<name>A0A3B0RQW7_9ZZZZ</name>
<dbReference type="InterPro" id="IPR009010">
    <property type="entry name" value="Asp_de-COase-like_dom_sf"/>
</dbReference>
<keyword evidence="2" id="KW-0411">Iron-sulfur</keyword>
<dbReference type="GO" id="GO:0016491">
    <property type="term" value="F:oxidoreductase activity"/>
    <property type="evidence" value="ECO:0007669"/>
    <property type="project" value="InterPro"/>
</dbReference>
<evidence type="ECO:0000256" key="2">
    <source>
        <dbReference type="ARBA" id="ARBA00023014"/>
    </source>
</evidence>
<accession>A0A3B0RQW7</accession>
<dbReference type="PANTHER" id="PTHR43742:SF6">
    <property type="entry name" value="OXIDOREDUCTASE YYAE-RELATED"/>
    <property type="match status" value="1"/>
</dbReference>
<sequence>KRGVKTGDKVLLSNERGKVTLEAVVTEKVRPGVLYSPKGTWLTTSETGLTANALIPSDLRTDIERGACYNDTFVEVISA</sequence>
<keyword evidence="2" id="KW-0479">Metal-binding</keyword>
<dbReference type="SUPFAM" id="SSF50692">
    <property type="entry name" value="ADC-like"/>
    <property type="match status" value="1"/>
</dbReference>
<gene>
    <name evidence="4" type="ORF">MNBD_ALPHA08-1257</name>
</gene>